<evidence type="ECO:0000313" key="7">
    <source>
        <dbReference type="EnsemblMetazoa" id="LLOJ002048-PA"/>
    </source>
</evidence>
<sequence>NERNLETTKRVNLSREIGIVHHTSHPHVLSNGCVYNLGTIVTKFGPKYCIVEFPQGKDFNEAKIVASIFPRRKLNPSYMHTFGITENFFILIEQPLAVSVKLMSQTLWKNDPLIDSLRWFGKKTTKFHILSRKSGHTERSFYAETFFFFHVINSYEEDNHIVVDICCYENPDIIKGMYLDSFRTMQTNPNYSSMFQAKPLRFVLPLNEKEDQKNCNLIKLNGSKAQAKIQKNGRILCIPEELCETSCDLPRINYSNNSGQNYRYFYAMSSDFSNGGNIIKVDVKNKTQTTWSEKNCYPGEPVFLSAPNATSEDDGVVLSVLLRGNNQENHVELLVLCAKDLKVLARCEFITPSPVPRCIIKVDVKNKTQTTWSEKNCYPGEPVFLSAPNATSEDDGVVLSVLLRGNNQENHVELLVLCAKDLKVLARCEFITPSPVPSIPPMYSV</sequence>
<dbReference type="EMBL" id="AJWK01006798">
    <property type="status" value="NOT_ANNOTATED_CDS"/>
    <property type="molecule type" value="Genomic_DNA"/>
</dbReference>
<keyword evidence="2 5" id="KW-0479">Metal-binding</keyword>
<evidence type="ECO:0000313" key="6">
    <source>
        <dbReference type="EMBL" id="MBC1169669.1"/>
    </source>
</evidence>
<keyword evidence="8" id="KW-1185">Reference proteome</keyword>
<dbReference type="GO" id="GO:0003834">
    <property type="term" value="F:beta-carotene 15,15'-dioxygenase activity"/>
    <property type="evidence" value="ECO:0007669"/>
    <property type="project" value="TreeGrafter"/>
</dbReference>
<dbReference type="AlphaFoldDB" id="A0A1B0CCI0"/>
<comment type="cofactor">
    <cofactor evidence="5">
        <name>Fe(2+)</name>
        <dbReference type="ChEBI" id="CHEBI:29033"/>
    </cofactor>
    <text evidence="5">Binds 1 Fe(2+) ion per subunit.</text>
</comment>
<dbReference type="GO" id="GO:0010436">
    <property type="term" value="F:carotenoid dioxygenase activity"/>
    <property type="evidence" value="ECO:0007669"/>
    <property type="project" value="TreeGrafter"/>
</dbReference>
<dbReference type="VEuPathDB" id="VectorBase:LLONM1_002543"/>
<name>A0A1B0CCI0_LUTLO</name>
<evidence type="ECO:0000313" key="8">
    <source>
        <dbReference type="Proteomes" id="UP000092461"/>
    </source>
</evidence>
<reference evidence="8" key="1">
    <citation type="submission" date="2012-05" db="EMBL/GenBank/DDBJ databases">
        <title>Whole Genome Assembly of Lutzomyia longipalpis.</title>
        <authorList>
            <person name="Richards S."/>
            <person name="Qu C."/>
            <person name="Dillon R."/>
            <person name="Worley K."/>
            <person name="Scherer S."/>
            <person name="Batterton M."/>
            <person name="Taylor A."/>
            <person name="Hawes A."/>
            <person name="Hernandez B."/>
            <person name="Kovar C."/>
            <person name="Mandapat C."/>
            <person name="Pham C."/>
            <person name="Qu C."/>
            <person name="Jing C."/>
            <person name="Bess C."/>
            <person name="Bandaranaike D."/>
            <person name="Ngo D."/>
            <person name="Ongeri F."/>
            <person name="Arias F."/>
            <person name="Lara F."/>
            <person name="Weissenberger G."/>
            <person name="Kamau G."/>
            <person name="Han H."/>
            <person name="Shen H."/>
            <person name="Dinh H."/>
            <person name="Khalil I."/>
            <person name="Jones J."/>
            <person name="Shafer J."/>
            <person name="Jayaseelan J."/>
            <person name="Quiroz J."/>
            <person name="Blankenburg K."/>
            <person name="Nguyen L."/>
            <person name="Jackson L."/>
            <person name="Francisco L."/>
            <person name="Tang L.-Y."/>
            <person name="Pu L.-L."/>
            <person name="Perales L."/>
            <person name="Lorensuhewa L."/>
            <person name="Munidasa M."/>
            <person name="Coyle M."/>
            <person name="Taylor M."/>
            <person name="Puazo M."/>
            <person name="Firestine M."/>
            <person name="Scheel M."/>
            <person name="Javaid M."/>
            <person name="Wang M."/>
            <person name="Li M."/>
            <person name="Tabassum N."/>
            <person name="Saada N."/>
            <person name="Osuji N."/>
            <person name="Aqrawi P."/>
            <person name="Fu Q."/>
            <person name="Thornton R."/>
            <person name="Raj R."/>
            <person name="Goodspeed R."/>
            <person name="Mata R."/>
            <person name="Najjar R."/>
            <person name="Gubbala S."/>
            <person name="Lee S."/>
            <person name="Denson S."/>
            <person name="Patil S."/>
            <person name="Macmil S."/>
            <person name="Qi S."/>
            <person name="Matskevitch T."/>
            <person name="Palculict T."/>
            <person name="Mathew T."/>
            <person name="Vee V."/>
            <person name="Velamala V."/>
            <person name="Korchina V."/>
            <person name="Cai W."/>
            <person name="Liu W."/>
            <person name="Dai W."/>
            <person name="Zou X."/>
            <person name="Zhu Y."/>
            <person name="Zhang Y."/>
            <person name="Wu Y.-Q."/>
            <person name="Xin Y."/>
            <person name="Nazarath L."/>
            <person name="Kovar C."/>
            <person name="Han Y."/>
            <person name="Muzny D."/>
            <person name="Gibbs R."/>
        </authorList>
    </citation>
    <scope>NUCLEOTIDE SEQUENCE [LARGE SCALE GENOMIC DNA]</scope>
    <source>
        <strain evidence="8">Jacobina</strain>
    </source>
</reference>
<protein>
    <submittedName>
        <fullName evidence="6">Putative beta beta-carotene</fullName>
    </submittedName>
</protein>
<dbReference type="PANTHER" id="PTHR10543">
    <property type="entry name" value="BETA-CAROTENE DIOXYGENASE"/>
    <property type="match status" value="1"/>
</dbReference>
<evidence type="ECO:0000256" key="1">
    <source>
        <dbReference type="ARBA" id="ARBA00006787"/>
    </source>
</evidence>
<dbReference type="GO" id="GO:0042574">
    <property type="term" value="P:retinal metabolic process"/>
    <property type="evidence" value="ECO:0007669"/>
    <property type="project" value="TreeGrafter"/>
</dbReference>
<reference evidence="7" key="3">
    <citation type="submission" date="2020-05" db="UniProtKB">
        <authorList>
            <consortium name="EnsemblMetazoa"/>
        </authorList>
    </citation>
    <scope>IDENTIFICATION</scope>
    <source>
        <strain evidence="7">Jacobina</strain>
    </source>
</reference>
<dbReference type="InterPro" id="IPR004294">
    <property type="entry name" value="Carotenoid_Oase"/>
</dbReference>
<comment type="similarity">
    <text evidence="1">Belongs to the carotenoid oxygenase family.</text>
</comment>
<feature type="binding site" evidence="5">
    <location>
        <position position="25"/>
    </location>
    <ligand>
        <name>Fe cation</name>
        <dbReference type="ChEBI" id="CHEBI:24875"/>
        <note>catalytic</note>
    </ligand>
</feature>
<dbReference type="EnsemblMetazoa" id="LLOJ002048-RA">
    <property type="protein sequence ID" value="LLOJ002048-PA"/>
    <property type="gene ID" value="LLOJ002048"/>
</dbReference>
<dbReference type="Pfam" id="PF03055">
    <property type="entry name" value="RPE65"/>
    <property type="match status" value="2"/>
</dbReference>
<evidence type="ECO:0000256" key="3">
    <source>
        <dbReference type="ARBA" id="ARBA00023002"/>
    </source>
</evidence>
<dbReference type="GO" id="GO:0046872">
    <property type="term" value="F:metal ion binding"/>
    <property type="evidence" value="ECO:0007669"/>
    <property type="project" value="UniProtKB-KW"/>
</dbReference>
<dbReference type="VEuPathDB" id="VectorBase:LLONM1_001620"/>
<keyword evidence="3" id="KW-0560">Oxidoreductase</keyword>
<dbReference type="Proteomes" id="UP000092461">
    <property type="component" value="Unassembled WGS sequence"/>
</dbReference>
<evidence type="ECO:0000256" key="4">
    <source>
        <dbReference type="ARBA" id="ARBA00023004"/>
    </source>
</evidence>
<feature type="binding site" evidence="5">
    <location>
        <position position="80"/>
    </location>
    <ligand>
        <name>Fe cation</name>
        <dbReference type="ChEBI" id="CHEBI:24875"/>
        <note>catalytic</note>
    </ligand>
</feature>
<proteinExistence type="inferred from homology"/>
<reference evidence="6" key="2">
    <citation type="journal article" date="2020" name="BMC">
        <title>Leishmania infection induces a limited differential gene expression in the sand fly midgut.</title>
        <authorList>
            <person name="Coutinho-Abreu I.V."/>
            <person name="Serafim T.D."/>
            <person name="Meneses C."/>
            <person name="Kamhawi S."/>
            <person name="Oliveira F."/>
            <person name="Valenzuela J.G."/>
        </authorList>
    </citation>
    <scope>NUCLEOTIDE SEQUENCE</scope>
    <source>
        <strain evidence="6">Jacobina</strain>
        <tissue evidence="6">Midgut</tissue>
    </source>
</reference>
<dbReference type="EMBL" id="GITU01000966">
    <property type="protein sequence ID" value="MBC1169669.1"/>
    <property type="molecule type" value="Transcribed_RNA"/>
</dbReference>
<dbReference type="EMBL" id="AJWK01006799">
    <property type="status" value="NOT_ANNOTATED_CDS"/>
    <property type="molecule type" value="Genomic_DNA"/>
</dbReference>
<dbReference type="GO" id="GO:0016121">
    <property type="term" value="P:carotene catabolic process"/>
    <property type="evidence" value="ECO:0007669"/>
    <property type="project" value="TreeGrafter"/>
</dbReference>
<feature type="binding site" evidence="5">
    <location>
        <position position="150"/>
    </location>
    <ligand>
        <name>Fe cation</name>
        <dbReference type="ChEBI" id="CHEBI:24875"/>
        <note>catalytic</note>
    </ligand>
</feature>
<organism evidence="7 8">
    <name type="scientific">Lutzomyia longipalpis</name>
    <name type="common">Sand fly</name>
    <dbReference type="NCBI Taxonomy" id="7200"/>
    <lineage>
        <taxon>Eukaryota</taxon>
        <taxon>Metazoa</taxon>
        <taxon>Ecdysozoa</taxon>
        <taxon>Arthropoda</taxon>
        <taxon>Hexapoda</taxon>
        <taxon>Insecta</taxon>
        <taxon>Pterygota</taxon>
        <taxon>Neoptera</taxon>
        <taxon>Endopterygota</taxon>
        <taxon>Diptera</taxon>
        <taxon>Nematocera</taxon>
        <taxon>Psychodoidea</taxon>
        <taxon>Psychodidae</taxon>
        <taxon>Lutzomyia</taxon>
        <taxon>Lutzomyia</taxon>
    </lineage>
</organism>
<accession>A0A1B0CCI0</accession>
<evidence type="ECO:0000256" key="2">
    <source>
        <dbReference type="ARBA" id="ARBA00022723"/>
    </source>
</evidence>
<keyword evidence="4 5" id="KW-0408">Iron</keyword>
<dbReference type="PANTHER" id="PTHR10543:SF24">
    <property type="entry name" value="CAROTENOID ISOMEROOXYGENASE"/>
    <property type="match status" value="1"/>
</dbReference>
<dbReference type="VEuPathDB" id="VectorBase:LLOJ002048"/>
<evidence type="ECO:0000256" key="5">
    <source>
        <dbReference type="PIRSR" id="PIRSR604294-1"/>
    </source>
</evidence>